<accession>A0A9D1KSE2</accession>
<dbReference type="GO" id="GO:0006094">
    <property type="term" value="P:gluconeogenesis"/>
    <property type="evidence" value="ECO:0007669"/>
    <property type="project" value="UniProtKB-KW"/>
</dbReference>
<dbReference type="EMBL" id="DVLW01000119">
    <property type="protein sequence ID" value="HIT94421.1"/>
    <property type="molecule type" value="Genomic_DNA"/>
</dbReference>
<dbReference type="GO" id="GO:0004807">
    <property type="term" value="F:triose-phosphate isomerase activity"/>
    <property type="evidence" value="ECO:0007669"/>
    <property type="project" value="UniProtKB-EC"/>
</dbReference>
<comment type="catalytic activity">
    <reaction evidence="3">
        <text>D-glyceraldehyde 3-phosphate = dihydroxyacetone phosphate</text>
        <dbReference type="Rhea" id="RHEA:18585"/>
        <dbReference type="ChEBI" id="CHEBI:57642"/>
        <dbReference type="ChEBI" id="CHEBI:59776"/>
        <dbReference type="EC" id="5.3.1.1"/>
    </reaction>
</comment>
<evidence type="ECO:0000256" key="2">
    <source>
        <dbReference type="ARBA" id="ARBA00023235"/>
    </source>
</evidence>
<keyword evidence="3" id="KW-0324">Glycolysis</keyword>
<evidence type="ECO:0000313" key="5">
    <source>
        <dbReference type="Proteomes" id="UP000824160"/>
    </source>
</evidence>
<evidence type="ECO:0000256" key="1">
    <source>
        <dbReference type="ARBA" id="ARBA00007422"/>
    </source>
</evidence>
<keyword evidence="2 3" id="KW-0413">Isomerase</keyword>
<dbReference type="PANTHER" id="PTHR21139:SF42">
    <property type="entry name" value="TRIOSEPHOSPHATE ISOMERASE"/>
    <property type="match status" value="1"/>
</dbReference>
<comment type="subcellular location">
    <subcellularLocation>
        <location evidence="3">Cytoplasm</location>
    </subcellularLocation>
</comment>
<dbReference type="InterPro" id="IPR035990">
    <property type="entry name" value="TIM_sf"/>
</dbReference>
<keyword evidence="3" id="KW-0312">Gluconeogenesis</keyword>
<dbReference type="Proteomes" id="UP000824160">
    <property type="component" value="Unassembled WGS sequence"/>
</dbReference>
<proteinExistence type="inferred from homology"/>
<sequence>MKYIFLNLKRFDIPTEFGGVNRLAPVPEWGKTVVESTQEKLSAYSPEQVTFAAFLPEAHLLSAAAARETDSPLHLGSQGVHRLDTAPGGNFGAFTTSLPAAAVCAMGMEWTLIGHCEERNNYAQILAEAGVHDPEAVNRLLNQEVRAAAARGLKILYCIGEKSEEQENWQQVLQAQIETGLAGVDRSQVVIAYEPVWSIGPGKTPADKSYITKVARFVKQLTGGMDIVYGGGLKSDNASMLASIDEIDGGLIALTRFSGEIGFYPDEYLEIIRLYLGN</sequence>
<dbReference type="InterPro" id="IPR000652">
    <property type="entry name" value="Triosephosphate_isomerase"/>
</dbReference>
<comment type="similarity">
    <text evidence="1 3">Belongs to the triosephosphate isomerase family.</text>
</comment>
<dbReference type="CDD" id="cd00311">
    <property type="entry name" value="TIM"/>
    <property type="match status" value="1"/>
</dbReference>
<organism evidence="4 5">
    <name type="scientific">Candidatus Faecivivens stercoripullorum</name>
    <dbReference type="NCBI Taxonomy" id="2840805"/>
    <lineage>
        <taxon>Bacteria</taxon>
        <taxon>Bacillati</taxon>
        <taxon>Bacillota</taxon>
        <taxon>Clostridia</taxon>
        <taxon>Eubacteriales</taxon>
        <taxon>Oscillospiraceae</taxon>
        <taxon>Oscillospiraceae incertae sedis</taxon>
        <taxon>Candidatus Faecivivens</taxon>
    </lineage>
</organism>
<evidence type="ECO:0000313" key="4">
    <source>
        <dbReference type="EMBL" id="HIT94421.1"/>
    </source>
</evidence>
<dbReference type="SUPFAM" id="SSF51351">
    <property type="entry name" value="Triosephosphate isomerase (TIM)"/>
    <property type="match status" value="1"/>
</dbReference>
<name>A0A9D1KSE2_9FIRM</name>
<dbReference type="GO" id="GO:0006096">
    <property type="term" value="P:glycolytic process"/>
    <property type="evidence" value="ECO:0007669"/>
    <property type="project" value="UniProtKB-KW"/>
</dbReference>
<dbReference type="AlphaFoldDB" id="A0A9D1KSE2"/>
<dbReference type="Gene3D" id="3.20.20.70">
    <property type="entry name" value="Aldolase class I"/>
    <property type="match status" value="1"/>
</dbReference>
<comment type="pathway">
    <text evidence="3">Carbohydrate biosynthesis; gluconeogenesis.</text>
</comment>
<reference evidence="4" key="2">
    <citation type="journal article" date="2021" name="PeerJ">
        <title>Extensive microbial diversity within the chicken gut microbiome revealed by metagenomics and culture.</title>
        <authorList>
            <person name="Gilroy R."/>
            <person name="Ravi A."/>
            <person name="Getino M."/>
            <person name="Pursley I."/>
            <person name="Horton D.L."/>
            <person name="Alikhan N.F."/>
            <person name="Baker D."/>
            <person name="Gharbi K."/>
            <person name="Hall N."/>
            <person name="Watson M."/>
            <person name="Adriaenssens E.M."/>
            <person name="Foster-Nyarko E."/>
            <person name="Jarju S."/>
            <person name="Secka A."/>
            <person name="Antonio M."/>
            <person name="Oren A."/>
            <person name="Chaudhuri R.R."/>
            <person name="La Ragione R."/>
            <person name="Hildebrand F."/>
            <person name="Pallen M.J."/>
        </authorList>
    </citation>
    <scope>NUCLEOTIDE SEQUENCE</scope>
    <source>
        <strain evidence="4">ChiBcec7-5410</strain>
    </source>
</reference>
<dbReference type="EC" id="5.3.1.1" evidence="3"/>
<dbReference type="GO" id="GO:0019563">
    <property type="term" value="P:glycerol catabolic process"/>
    <property type="evidence" value="ECO:0007669"/>
    <property type="project" value="TreeGrafter"/>
</dbReference>
<dbReference type="Pfam" id="PF00121">
    <property type="entry name" value="TIM"/>
    <property type="match status" value="1"/>
</dbReference>
<dbReference type="PROSITE" id="PS51440">
    <property type="entry name" value="TIM_2"/>
    <property type="match status" value="1"/>
</dbReference>
<comment type="caution">
    <text evidence="4">The sequence shown here is derived from an EMBL/GenBank/DDBJ whole genome shotgun (WGS) entry which is preliminary data.</text>
</comment>
<dbReference type="InterPro" id="IPR013785">
    <property type="entry name" value="Aldolase_TIM"/>
</dbReference>
<evidence type="ECO:0000256" key="3">
    <source>
        <dbReference type="RuleBase" id="RU363013"/>
    </source>
</evidence>
<dbReference type="GO" id="GO:0046166">
    <property type="term" value="P:glyceraldehyde-3-phosphate biosynthetic process"/>
    <property type="evidence" value="ECO:0007669"/>
    <property type="project" value="TreeGrafter"/>
</dbReference>
<protein>
    <recommendedName>
        <fullName evidence="3">Triosephosphate isomerase</fullName>
        <ecNumber evidence="3">5.3.1.1</ecNumber>
    </recommendedName>
</protein>
<keyword evidence="3" id="KW-0963">Cytoplasm</keyword>
<dbReference type="PANTHER" id="PTHR21139">
    <property type="entry name" value="TRIOSEPHOSPHATE ISOMERASE"/>
    <property type="match status" value="1"/>
</dbReference>
<comment type="subunit">
    <text evidence="3">Homodimer.</text>
</comment>
<gene>
    <name evidence="4" type="ORF">IAC43_04500</name>
</gene>
<comment type="pathway">
    <text evidence="3">Carbohydrate degradation; glycolysis; D-glyceraldehyde 3-phosphate from glycerone phosphate: step 1/1.</text>
</comment>
<reference evidence="4" key="1">
    <citation type="submission" date="2020-10" db="EMBL/GenBank/DDBJ databases">
        <authorList>
            <person name="Gilroy R."/>
        </authorList>
    </citation>
    <scope>NUCLEOTIDE SEQUENCE</scope>
    <source>
        <strain evidence="4">ChiBcec7-5410</strain>
    </source>
</reference>
<dbReference type="GO" id="GO:0005829">
    <property type="term" value="C:cytosol"/>
    <property type="evidence" value="ECO:0007669"/>
    <property type="project" value="TreeGrafter"/>
</dbReference>